<accession>A0A4U5JGG2</accession>
<feature type="domain" description="PAS" evidence="10">
    <location>
        <begin position="169"/>
        <end position="242"/>
    </location>
</feature>
<feature type="domain" description="PAS" evidence="10">
    <location>
        <begin position="293"/>
        <end position="339"/>
    </location>
</feature>
<dbReference type="SUPFAM" id="SSF52172">
    <property type="entry name" value="CheY-like"/>
    <property type="match status" value="1"/>
</dbReference>
<evidence type="ECO:0000313" key="13">
    <source>
        <dbReference type="Proteomes" id="UP000308037"/>
    </source>
</evidence>
<sequence length="843" mass="94399">MTDSSTIQFDTKNYQQVQREDARSTLCIGVADEADQIDVLHVDDDESILDLSATFLEKNHDLLSIHKKLDAEEALDYLETTEIDCIVSDYDMPGLNGIEFLEQVRETHPDVPFILYTGKGSEKVASRAISKGVTDYLQKGTGTEQYELLANRIDNAVAQRRSEQRASRIERWLIELAEETTNILWIFTADMDDVIFINSAFEELYGIPIDRLRDDPLCFLEATHPEERQRVAQAVERLRDGQTVEIEHRVNESEDYQRWVYVQGKPIHTDDGEVTRVVGFITEITGRKEREQQLRKFQRAVESSGHVMYFTDLDGIIEWVNPAFEEKTGYSAEEAIGENPQILQSGEHDQAFYEDLWETIATGHVWRGEVINQRKDGEHYTIDQTIAPVTDESGAITHFVAVNSDITEQRATKRELETLQTAIDNAHSPLILTDPHKEDSPMVYVNEAFEDLTGYTEAEALGRNCRFLQGDDTDPETVDRLREAIDSEKPITVELRNYRKDGTLFWNELSVAPVYDADGNLIRYLGTQRDITDRKEHIQELRRQNDRLDEFASVVSHDLRNPLNVADGRLQLAKDECESTELSHVEGALDRMGALIDDLLTLARQGETITDFESIELAALVENCWATVETTSASLVVEIDSGTSIQGDASRLKQVFENLMRNAVEHGGPDVTVTVGELDGGFYVADDGPGIPEEDRSQIFDAGYSTANAGTGFGLSIVDQIVGAHGWNIQVTESEAGGVRFEITGVSGAGSASYERVGGNNGDSQEYDRSTPPPSDEKTVIELCEALDEQDVDLDSTPLHQYVDPEALERVVNSLDDDFEITFAVDTVSVTVTPNGVHTHCRE</sequence>
<name>A0A4U5JGG2_9EURY</name>
<dbReference type="InterPro" id="IPR004358">
    <property type="entry name" value="Sig_transdc_His_kin-like_C"/>
</dbReference>
<dbReference type="InterPro" id="IPR035965">
    <property type="entry name" value="PAS-like_dom_sf"/>
</dbReference>
<gene>
    <name evidence="12" type="ORF">DM868_04450</name>
</gene>
<dbReference type="SUPFAM" id="SSF47384">
    <property type="entry name" value="Homodimeric domain of signal transducing histidine kinase"/>
    <property type="match status" value="1"/>
</dbReference>
<dbReference type="InterPro" id="IPR003594">
    <property type="entry name" value="HATPase_dom"/>
</dbReference>
<dbReference type="OrthoDB" id="8127at2157"/>
<dbReference type="InterPro" id="IPR005467">
    <property type="entry name" value="His_kinase_dom"/>
</dbReference>
<evidence type="ECO:0000256" key="7">
    <source>
        <dbReference type="SAM" id="MobiDB-lite"/>
    </source>
</evidence>
<evidence type="ECO:0000256" key="5">
    <source>
        <dbReference type="ARBA" id="ARBA00022777"/>
    </source>
</evidence>
<feature type="domain" description="Histidine kinase" evidence="8">
    <location>
        <begin position="554"/>
        <end position="744"/>
    </location>
</feature>
<dbReference type="InterPro" id="IPR000014">
    <property type="entry name" value="PAS"/>
</dbReference>
<evidence type="ECO:0000259" key="9">
    <source>
        <dbReference type="PROSITE" id="PS50110"/>
    </source>
</evidence>
<dbReference type="InterPro" id="IPR040624">
    <property type="entry name" value="HalOD1"/>
</dbReference>
<dbReference type="Gene3D" id="3.30.565.10">
    <property type="entry name" value="Histidine kinase-like ATPase, C-terminal domain"/>
    <property type="match status" value="1"/>
</dbReference>
<feature type="region of interest" description="Disordered" evidence="7">
    <location>
        <begin position="752"/>
        <end position="777"/>
    </location>
</feature>
<dbReference type="AlphaFoldDB" id="A0A4U5JGG2"/>
<dbReference type="Gene3D" id="3.40.50.2300">
    <property type="match status" value="1"/>
</dbReference>
<dbReference type="CDD" id="cd00130">
    <property type="entry name" value="PAS"/>
    <property type="match status" value="3"/>
</dbReference>
<dbReference type="InterPro" id="IPR001789">
    <property type="entry name" value="Sig_transdc_resp-reg_receiver"/>
</dbReference>
<dbReference type="GO" id="GO:0000155">
    <property type="term" value="F:phosphorelay sensor kinase activity"/>
    <property type="evidence" value="ECO:0007669"/>
    <property type="project" value="InterPro"/>
</dbReference>
<dbReference type="GO" id="GO:0006355">
    <property type="term" value="P:regulation of DNA-templated transcription"/>
    <property type="evidence" value="ECO:0007669"/>
    <property type="project" value="InterPro"/>
</dbReference>
<dbReference type="Pfam" id="PF18545">
    <property type="entry name" value="HalOD1"/>
    <property type="match status" value="1"/>
</dbReference>
<dbReference type="PANTHER" id="PTHR43304">
    <property type="entry name" value="PHYTOCHROME-LIKE PROTEIN CPH1"/>
    <property type="match status" value="1"/>
</dbReference>
<dbReference type="SMART" id="SM00091">
    <property type="entry name" value="PAS"/>
    <property type="match status" value="3"/>
</dbReference>
<dbReference type="PANTHER" id="PTHR43304:SF1">
    <property type="entry name" value="PAC DOMAIN-CONTAINING PROTEIN"/>
    <property type="match status" value="1"/>
</dbReference>
<evidence type="ECO:0000259" key="10">
    <source>
        <dbReference type="PROSITE" id="PS50112"/>
    </source>
</evidence>
<evidence type="ECO:0000256" key="2">
    <source>
        <dbReference type="ARBA" id="ARBA00012438"/>
    </source>
</evidence>
<dbReference type="PROSITE" id="PS50113">
    <property type="entry name" value="PAC"/>
    <property type="match status" value="3"/>
</dbReference>
<evidence type="ECO:0000256" key="4">
    <source>
        <dbReference type="ARBA" id="ARBA00022679"/>
    </source>
</evidence>
<dbReference type="InterPro" id="IPR052162">
    <property type="entry name" value="Sensor_kinase/Photoreceptor"/>
</dbReference>
<dbReference type="NCBIfam" id="TIGR00229">
    <property type="entry name" value="sensory_box"/>
    <property type="match status" value="3"/>
</dbReference>
<comment type="catalytic activity">
    <reaction evidence="1">
        <text>ATP + protein L-histidine = ADP + protein N-phospho-L-histidine.</text>
        <dbReference type="EC" id="2.7.13.3"/>
    </reaction>
</comment>
<keyword evidence="3 6" id="KW-0597">Phosphoprotein</keyword>
<dbReference type="PROSITE" id="PS50110">
    <property type="entry name" value="RESPONSE_REGULATORY"/>
    <property type="match status" value="1"/>
</dbReference>
<organism evidence="12 13">
    <name type="scientific">Natronomonas salsuginis</name>
    <dbReference type="NCBI Taxonomy" id="2217661"/>
    <lineage>
        <taxon>Archaea</taxon>
        <taxon>Methanobacteriati</taxon>
        <taxon>Methanobacteriota</taxon>
        <taxon>Stenosarchaea group</taxon>
        <taxon>Halobacteria</taxon>
        <taxon>Halobacteriales</taxon>
        <taxon>Natronomonadaceae</taxon>
        <taxon>Natronomonas</taxon>
    </lineage>
</organism>
<feature type="domain" description="PAC" evidence="11">
    <location>
        <begin position="364"/>
        <end position="418"/>
    </location>
</feature>
<dbReference type="InterPro" id="IPR013767">
    <property type="entry name" value="PAS_fold"/>
</dbReference>
<dbReference type="SMART" id="SM00448">
    <property type="entry name" value="REC"/>
    <property type="match status" value="1"/>
</dbReference>
<proteinExistence type="predicted"/>
<dbReference type="EC" id="2.7.13.3" evidence="2"/>
<feature type="modified residue" description="4-aspartylphosphate" evidence="6">
    <location>
        <position position="89"/>
    </location>
</feature>
<keyword evidence="5" id="KW-0418">Kinase</keyword>
<dbReference type="Proteomes" id="UP000308037">
    <property type="component" value="Unassembled WGS sequence"/>
</dbReference>
<evidence type="ECO:0000256" key="3">
    <source>
        <dbReference type="ARBA" id="ARBA00022553"/>
    </source>
</evidence>
<dbReference type="CDD" id="cd00082">
    <property type="entry name" value="HisKA"/>
    <property type="match status" value="1"/>
</dbReference>
<evidence type="ECO:0000256" key="6">
    <source>
        <dbReference type="PROSITE-ProRule" id="PRU00169"/>
    </source>
</evidence>
<dbReference type="SUPFAM" id="SSF55874">
    <property type="entry name" value="ATPase domain of HSP90 chaperone/DNA topoisomerase II/histidine kinase"/>
    <property type="match status" value="1"/>
</dbReference>
<dbReference type="Gene3D" id="1.10.287.130">
    <property type="match status" value="1"/>
</dbReference>
<dbReference type="Pfam" id="PF00512">
    <property type="entry name" value="HisKA"/>
    <property type="match status" value="1"/>
</dbReference>
<dbReference type="Gene3D" id="3.30.450.20">
    <property type="entry name" value="PAS domain"/>
    <property type="match status" value="3"/>
</dbReference>
<dbReference type="InterPro" id="IPR001610">
    <property type="entry name" value="PAC"/>
</dbReference>
<dbReference type="Pfam" id="PF08447">
    <property type="entry name" value="PAS_3"/>
    <property type="match status" value="1"/>
</dbReference>
<dbReference type="InterPro" id="IPR036890">
    <property type="entry name" value="HATPase_C_sf"/>
</dbReference>
<reference evidence="12 13" key="1">
    <citation type="submission" date="2019-04" db="EMBL/GenBank/DDBJ databases">
        <title>Natronomonas sp. F20-122 a newhaloarchaeon isolated from a saline saltern of Isla Bacuta, Huelva, Spain.</title>
        <authorList>
            <person name="Duran-Viseras A."/>
            <person name="Sanchez-Porro C."/>
            <person name="Ventosa A."/>
        </authorList>
    </citation>
    <scope>NUCLEOTIDE SEQUENCE [LARGE SCALE GENOMIC DNA]</scope>
    <source>
        <strain evidence="12 13">F20-122</strain>
    </source>
</reference>
<protein>
    <recommendedName>
        <fullName evidence="2">histidine kinase</fullName>
        <ecNumber evidence="2">2.7.13.3</ecNumber>
    </recommendedName>
</protein>
<evidence type="ECO:0000259" key="11">
    <source>
        <dbReference type="PROSITE" id="PS50113"/>
    </source>
</evidence>
<dbReference type="PRINTS" id="PR00344">
    <property type="entry name" value="BCTRLSENSOR"/>
</dbReference>
<dbReference type="PROSITE" id="PS50109">
    <property type="entry name" value="HIS_KIN"/>
    <property type="match status" value="1"/>
</dbReference>
<dbReference type="PROSITE" id="PS50112">
    <property type="entry name" value="PAS"/>
    <property type="match status" value="3"/>
</dbReference>
<feature type="domain" description="PAS" evidence="10">
    <location>
        <begin position="415"/>
        <end position="486"/>
    </location>
</feature>
<dbReference type="Pfam" id="PF00072">
    <property type="entry name" value="Response_reg"/>
    <property type="match status" value="1"/>
</dbReference>
<feature type="domain" description="PAC" evidence="11">
    <location>
        <begin position="244"/>
        <end position="296"/>
    </location>
</feature>
<dbReference type="EMBL" id="QKNX01000001">
    <property type="protein sequence ID" value="TKR28324.1"/>
    <property type="molecule type" value="Genomic_DNA"/>
</dbReference>
<dbReference type="InterPro" id="IPR036097">
    <property type="entry name" value="HisK_dim/P_sf"/>
</dbReference>
<dbReference type="Pfam" id="PF00989">
    <property type="entry name" value="PAS"/>
    <property type="match status" value="1"/>
</dbReference>
<keyword evidence="13" id="KW-1185">Reference proteome</keyword>
<dbReference type="CDD" id="cd00075">
    <property type="entry name" value="HATPase"/>
    <property type="match status" value="1"/>
</dbReference>
<keyword evidence="4" id="KW-0808">Transferase</keyword>
<evidence type="ECO:0000313" key="12">
    <source>
        <dbReference type="EMBL" id="TKR28324.1"/>
    </source>
</evidence>
<dbReference type="SMART" id="SM00086">
    <property type="entry name" value="PAC"/>
    <property type="match status" value="3"/>
</dbReference>
<dbReference type="SMART" id="SM00387">
    <property type="entry name" value="HATPase_c"/>
    <property type="match status" value="1"/>
</dbReference>
<evidence type="ECO:0000256" key="1">
    <source>
        <dbReference type="ARBA" id="ARBA00000085"/>
    </source>
</evidence>
<dbReference type="Pfam" id="PF02518">
    <property type="entry name" value="HATPase_c"/>
    <property type="match status" value="1"/>
</dbReference>
<dbReference type="InterPro" id="IPR000700">
    <property type="entry name" value="PAS-assoc_C"/>
</dbReference>
<comment type="caution">
    <text evidence="12">The sequence shown here is derived from an EMBL/GenBank/DDBJ whole genome shotgun (WGS) entry which is preliminary data.</text>
</comment>
<dbReference type="SUPFAM" id="SSF55785">
    <property type="entry name" value="PYP-like sensor domain (PAS domain)"/>
    <property type="match status" value="3"/>
</dbReference>
<evidence type="ECO:0000259" key="8">
    <source>
        <dbReference type="PROSITE" id="PS50109"/>
    </source>
</evidence>
<feature type="domain" description="PAC" evidence="11">
    <location>
        <begin position="491"/>
        <end position="543"/>
    </location>
</feature>
<feature type="domain" description="Response regulatory" evidence="9">
    <location>
        <begin position="38"/>
        <end position="154"/>
    </location>
</feature>
<dbReference type="SMART" id="SM00388">
    <property type="entry name" value="HisKA"/>
    <property type="match status" value="1"/>
</dbReference>
<dbReference type="InterPro" id="IPR013655">
    <property type="entry name" value="PAS_fold_3"/>
</dbReference>
<dbReference type="InterPro" id="IPR003661">
    <property type="entry name" value="HisK_dim/P_dom"/>
</dbReference>
<dbReference type="Pfam" id="PF13426">
    <property type="entry name" value="PAS_9"/>
    <property type="match status" value="1"/>
</dbReference>
<dbReference type="InterPro" id="IPR011006">
    <property type="entry name" value="CheY-like_superfamily"/>
</dbReference>
<dbReference type="CDD" id="cd00156">
    <property type="entry name" value="REC"/>
    <property type="match status" value="1"/>
</dbReference>